<evidence type="ECO:0000313" key="2">
    <source>
        <dbReference type="Proteomes" id="UP000789920"/>
    </source>
</evidence>
<accession>A0ACA9N562</accession>
<comment type="caution">
    <text evidence="1">The sequence shown here is derived from an EMBL/GenBank/DDBJ whole genome shotgun (WGS) entry which is preliminary data.</text>
</comment>
<reference evidence="1" key="1">
    <citation type="submission" date="2021-06" db="EMBL/GenBank/DDBJ databases">
        <authorList>
            <person name="Kallberg Y."/>
            <person name="Tangrot J."/>
            <person name="Rosling A."/>
        </authorList>
    </citation>
    <scope>NUCLEOTIDE SEQUENCE</scope>
    <source>
        <strain evidence="1">MA461A</strain>
    </source>
</reference>
<protein>
    <submittedName>
        <fullName evidence="1">6142_t:CDS:1</fullName>
    </submittedName>
</protein>
<name>A0ACA9N562_9GLOM</name>
<proteinExistence type="predicted"/>
<evidence type="ECO:0000313" key="1">
    <source>
        <dbReference type="EMBL" id="CAG8633124.1"/>
    </source>
</evidence>
<sequence length="165" mass="18727">KNKAKDILNQYNYLEIEMQLCYPHYLSVVEPDHHKKNKSSTNSTYITESSNHKNNDALPTNNTPDIVVPKLLSFAGIRNKFVNSYSLEIGLYLAASGASCDAIDMMHKAGLSVCYKTVENYRKKLANMHSKNIQEYFADKSKPYNHTNTLAYDSLENIIQQACVL</sequence>
<dbReference type="EMBL" id="CAJVQC010011951">
    <property type="protein sequence ID" value="CAG8633124.1"/>
    <property type="molecule type" value="Genomic_DNA"/>
</dbReference>
<dbReference type="Proteomes" id="UP000789920">
    <property type="component" value="Unassembled WGS sequence"/>
</dbReference>
<organism evidence="1 2">
    <name type="scientific">Racocetra persica</name>
    <dbReference type="NCBI Taxonomy" id="160502"/>
    <lineage>
        <taxon>Eukaryota</taxon>
        <taxon>Fungi</taxon>
        <taxon>Fungi incertae sedis</taxon>
        <taxon>Mucoromycota</taxon>
        <taxon>Glomeromycotina</taxon>
        <taxon>Glomeromycetes</taxon>
        <taxon>Diversisporales</taxon>
        <taxon>Gigasporaceae</taxon>
        <taxon>Racocetra</taxon>
    </lineage>
</organism>
<feature type="non-terminal residue" evidence="1">
    <location>
        <position position="1"/>
    </location>
</feature>
<gene>
    <name evidence="1" type="ORF">RPERSI_LOCUS7195</name>
</gene>
<feature type="non-terminal residue" evidence="1">
    <location>
        <position position="165"/>
    </location>
</feature>
<keyword evidence="2" id="KW-1185">Reference proteome</keyword>